<dbReference type="Gene3D" id="2.40.50.140">
    <property type="entry name" value="Nucleic acid-binding proteins"/>
    <property type="match status" value="1"/>
</dbReference>
<dbReference type="PANTHER" id="PTHR10302">
    <property type="entry name" value="SINGLE-STRANDED DNA-BINDING PROTEIN"/>
    <property type="match status" value="1"/>
</dbReference>
<feature type="compositionally biased region" description="Polar residues" evidence="2">
    <location>
        <begin position="151"/>
        <end position="161"/>
    </location>
</feature>
<dbReference type="HAMAP" id="MF_00984">
    <property type="entry name" value="SSB"/>
    <property type="match status" value="1"/>
</dbReference>
<dbReference type="Pfam" id="PF00436">
    <property type="entry name" value="SSB"/>
    <property type="match status" value="1"/>
</dbReference>
<comment type="subunit">
    <text evidence="1">Homotetramer.</text>
</comment>
<evidence type="ECO:0000256" key="2">
    <source>
        <dbReference type="SAM" id="MobiDB-lite"/>
    </source>
</evidence>
<feature type="compositionally biased region" description="Basic and acidic residues" evidence="2">
    <location>
        <begin position="183"/>
        <end position="194"/>
    </location>
</feature>
<dbReference type="NCBIfam" id="TIGR00621">
    <property type="entry name" value="ssb"/>
    <property type="match status" value="1"/>
</dbReference>
<feature type="region of interest" description="Disordered" evidence="2">
    <location>
        <begin position="104"/>
        <end position="203"/>
    </location>
</feature>
<feature type="compositionally biased region" description="Low complexity" evidence="2">
    <location>
        <begin position="162"/>
        <end position="177"/>
    </location>
</feature>
<dbReference type="GO" id="GO:0003697">
    <property type="term" value="F:single-stranded DNA binding"/>
    <property type="evidence" value="ECO:0007669"/>
    <property type="project" value="UniProtKB-UniRule"/>
</dbReference>
<dbReference type="InterPro" id="IPR012340">
    <property type="entry name" value="NA-bd_OB-fold"/>
</dbReference>
<dbReference type="KEGG" id="crx:CRECT_0900"/>
<name>A0A6G5QLW2_CAMRE</name>
<sequence length="203" mass="22855">MFNRVVLVGNLTRDIELRYTTAGAAIGNSAIAVTRKFNVNGEKREETCFIDITFFGKQAEIANQYLSKGSKLLVEGRLKFDQWTDNNGQNRSKHTISVENMEMLGGGQQGGYNQNSNQGYQQGGYQNNAYGGYQGGQNQQRSGEAEAYKRSGQNSYAQNGEQRQNFNKPQQKQQPKNEYYGDNVREIDIDADKYDDGDETIPF</sequence>
<dbReference type="Proteomes" id="UP000502377">
    <property type="component" value="Chromosome"/>
</dbReference>
<dbReference type="PANTHER" id="PTHR10302:SF27">
    <property type="entry name" value="SINGLE-STRANDED DNA-BINDING PROTEIN"/>
    <property type="match status" value="1"/>
</dbReference>
<evidence type="ECO:0000256" key="1">
    <source>
        <dbReference type="HAMAP-Rule" id="MF_00984"/>
    </source>
</evidence>
<protein>
    <recommendedName>
        <fullName evidence="1">Single-stranded DNA-binding protein</fullName>
        <shortName evidence="1">SSB</shortName>
    </recommendedName>
</protein>
<dbReference type="GO" id="GO:0006260">
    <property type="term" value="P:DNA replication"/>
    <property type="evidence" value="ECO:0007669"/>
    <property type="project" value="InterPro"/>
</dbReference>
<reference evidence="3 4" key="1">
    <citation type="submission" date="2016-07" db="EMBL/GenBank/DDBJ databases">
        <title>Comparative genomics of the Campylobacter concisus group.</title>
        <authorList>
            <person name="Miller W.G."/>
            <person name="Yee E."/>
            <person name="Chapman M.H."/>
            <person name="Huynh S."/>
            <person name="Bono J.L."/>
            <person name="On S.L.W."/>
            <person name="StLeger J."/>
            <person name="Foster G."/>
            <person name="Parker C.T."/>
        </authorList>
    </citation>
    <scope>NUCLEOTIDE SEQUENCE [LARGE SCALE GENOMIC DNA]</scope>
    <source>
        <strain evidence="3 4">ATCC 33238</strain>
    </source>
</reference>
<dbReference type="RefSeq" id="WP_004319497.1">
    <property type="nucleotide sequence ID" value="NZ_CP012543.1"/>
</dbReference>
<dbReference type="CDD" id="cd04496">
    <property type="entry name" value="SSB_OBF"/>
    <property type="match status" value="1"/>
</dbReference>
<accession>A0A6G5QLW2</accession>
<dbReference type="PROSITE" id="PS50935">
    <property type="entry name" value="SSB"/>
    <property type="match status" value="1"/>
</dbReference>
<dbReference type="AlphaFoldDB" id="A0A6G5QLW2"/>
<dbReference type="GO" id="GO:0009295">
    <property type="term" value="C:nucleoid"/>
    <property type="evidence" value="ECO:0007669"/>
    <property type="project" value="TreeGrafter"/>
</dbReference>
<organism evidence="3 4">
    <name type="scientific">Campylobacter rectus</name>
    <name type="common">Wolinella recta</name>
    <dbReference type="NCBI Taxonomy" id="203"/>
    <lineage>
        <taxon>Bacteria</taxon>
        <taxon>Pseudomonadati</taxon>
        <taxon>Campylobacterota</taxon>
        <taxon>Epsilonproteobacteria</taxon>
        <taxon>Campylobacterales</taxon>
        <taxon>Campylobacteraceae</taxon>
        <taxon>Campylobacter</taxon>
    </lineage>
</organism>
<dbReference type="NCBIfam" id="NF006297">
    <property type="entry name" value="PRK08486.1"/>
    <property type="match status" value="1"/>
</dbReference>
<comment type="caution">
    <text evidence="1">Lacks conserved residue(s) required for the propagation of feature annotation.</text>
</comment>
<evidence type="ECO:0000313" key="4">
    <source>
        <dbReference type="Proteomes" id="UP000502377"/>
    </source>
</evidence>
<feature type="compositionally biased region" description="Low complexity" evidence="2">
    <location>
        <begin position="111"/>
        <end position="140"/>
    </location>
</feature>
<proteinExistence type="inferred from homology"/>
<keyword evidence="1" id="KW-0238">DNA-binding</keyword>
<gene>
    <name evidence="3" type="primary">ssb</name>
    <name evidence="3" type="ORF">CRECT_0900</name>
</gene>
<evidence type="ECO:0000313" key="3">
    <source>
        <dbReference type="EMBL" id="QCD46572.1"/>
    </source>
</evidence>
<dbReference type="SUPFAM" id="SSF50249">
    <property type="entry name" value="Nucleic acid-binding proteins"/>
    <property type="match status" value="1"/>
</dbReference>
<dbReference type="EMBL" id="CP012543">
    <property type="protein sequence ID" value="QCD46572.1"/>
    <property type="molecule type" value="Genomic_DNA"/>
</dbReference>
<dbReference type="InterPro" id="IPR000424">
    <property type="entry name" value="Primosome_PriB/ssb"/>
</dbReference>
<dbReference type="InterPro" id="IPR011344">
    <property type="entry name" value="ssDNA-bd"/>
</dbReference>